<protein>
    <submittedName>
        <fullName evidence="1">Uncharacterized protein</fullName>
    </submittedName>
</protein>
<dbReference type="RefSeq" id="XP_007389471.1">
    <property type="nucleotide sequence ID" value="XM_007389409.1"/>
</dbReference>
<accession>R7S0D6</accession>
<organism evidence="1 2">
    <name type="scientific">Punctularia strigosozonata (strain HHB-11173)</name>
    <name type="common">White-rot fungus</name>
    <dbReference type="NCBI Taxonomy" id="741275"/>
    <lineage>
        <taxon>Eukaryota</taxon>
        <taxon>Fungi</taxon>
        <taxon>Dikarya</taxon>
        <taxon>Basidiomycota</taxon>
        <taxon>Agaricomycotina</taxon>
        <taxon>Agaricomycetes</taxon>
        <taxon>Corticiales</taxon>
        <taxon>Punctulariaceae</taxon>
        <taxon>Punctularia</taxon>
    </lineage>
</organism>
<proteinExistence type="predicted"/>
<sequence>MHFTTRIFSTTSCGRSATSWTTSSHLAHSRLSSSTLMTCASWRRLLQLHRPKDSFHCRRFGHRLAPLVSLAAAATDFLVG</sequence>
<evidence type="ECO:0000313" key="1">
    <source>
        <dbReference type="EMBL" id="EIN03299.1"/>
    </source>
</evidence>
<dbReference type="Proteomes" id="UP000054196">
    <property type="component" value="Unassembled WGS sequence"/>
</dbReference>
<dbReference type="HOGENOM" id="CLU_2590922_0_0_1"/>
<dbReference type="EMBL" id="JH687658">
    <property type="protein sequence ID" value="EIN03299.1"/>
    <property type="molecule type" value="Genomic_DNA"/>
</dbReference>
<reference evidence="2" key="1">
    <citation type="journal article" date="2012" name="Science">
        <title>The Paleozoic origin of enzymatic lignin decomposition reconstructed from 31 fungal genomes.</title>
        <authorList>
            <person name="Floudas D."/>
            <person name="Binder M."/>
            <person name="Riley R."/>
            <person name="Barry K."/>
            <person name="Blanchette R.A."/>
            <person name="Henrissat B."/>
            <person name="Martinez A.T."/>
            <person name="Otillar R."/>
            <person name="Spatafora J.W."/>
            <person name="Yadav J.S."/>
            <person name="Aerts A."/>
            <person name="Benoit I."/>
            <person name="Boyd A."/>
            <person name="Carlson A."/>
            <person name="Copeland A."/>
            <person name="Coutinho P.M."/>
            <person name="de Vries R.P."/>
            <person name="Ferreira P."/>
            <person name="Findley K."/>
            <person name="Foster B."/>
            <person name="Gaskell J."/>
            <person name="Glotzer D."/>
            <person name="Gorecki P."/>
            <person name="Heitman J."/>
            <person name="Hesse C."/>
            <person name="Hori C."/>
            <person name="Igarashi K."/>
            <person name="Jurgens J.A."/>
            <person name="Kallen N."/>
            <person name="Kersten P."/>
            <person name="Kohler A."/>
            <person name="Kuees U."/>
            <person name="Kumar T.K.A."/>
            <person name="Kuo A."/>
            <person name="LaButti K."/>
            <person name="Larrondo L.F."/>
            <person name="Lindquist E."/>
            <person name="Ling A."/>
            <person name="Lombard V."/>
            <person name="Lucas S."/>
            <person name="Lundell T."/>
            <person name="Martin R."/>
            <person name="McLaughlin D.J."/>
            <person name="Morgenstern I."/>
            <person name="Morin E."/>
            <person name="Murat C."/>
            <person name="Nagy L.G."/>
            <person name="Nolan M."/>
            <person name="Ohm R.A."/>
            <person name="Patyshakuliyeva A."/>
            <person name="Rokas A."/>
            <person name="Ruiz-Duenas F.J."/>
            <person name="Sabat G."/>
            <person name="Salamov A."/>
            <person name="Samejima M."/>
            <person name="Schmutz J."/>
            <person name="Slot J.C."/>
            <person name="St John F."/>
            <person name="Stenlid J."/>
            <person name="Sun H."/>
            <person name="Sun S."/>
            <person name="Syed K."/>
            <person name="Tsang A."/>
            <person name="Wiebenga A."/>
            <person name="Young D."/>
            <person name="Pisabarro A."/>
            <person name="Eastwood D.C."/>
            <person name="Martin F."/>
            <person name="Cullen D."/>
            <person name="Grigoriev I.V."/>
            <person name="Hibbett D.S."/>
        </authorList>
    </citation>
    <scope>NUCLEOTIDE SEQUENCE [LARGE SCALE GENOMIC DNA]</scope>
    <source>
        <strain evidence="2">HHB-11173 SS5</strain>
    </source>
</reference>
<keyword evidence="2" id="KW-1185">Reference proteome</keyword>
<dbReference type="AlphaFoldDB" id="R7S0D6"/>
<name>R7S0D6_PUNST</name>
<evidence type="ECO:0000313" key="2">
    <source>
        <dbReference type="Proteomes" id="UP000054196"/>
    </source>
</evidence>
<dbReference type="KEGG" id="psq:PUNSTDRAFT_123298"/>
<dbReference type="GeneID" id="18877661"/>
<gene>
    <name evidence="1" type="ORF">PUNSTDRAFT_123298</name>
</gene>